<dbReference type="SUPFAM" id="SSF52540">
    <property type="entry name" value="P-loop containing nucleoside triphosphate hydrolases"/>
    <property type="match status" value="1"/>
</dbReference>
<accession>A0A1U7HVS7</accession>
<dbReference type="OrthoDB" id="9797480at2"/>
<proteinExistence type="predicted"/>
<dbReference type="InterPro" id="IPR027417">
    <property type="entry name" value="P-loop_NTPase"/>
</dbReference>
<evidence type="ECO:0000259" key="3">
    <source>
        <dbReference type="Pfam" id="PF00685"/>
    </source>
</evidence>
<dbReference type="PANTHER" id="PTHR10605:SF56">
    <property type="entry name" value="BIFUNCTIONAL HEPARAN SULFATE N-DEACETYLASE_N-SULFOTRANSFERASE"/>
    <property type="match status" value="1"/>
</dbReference>
<dbReference type="RefSeq" id="WP_073548775.1">
    <property type="nucleotide sequence ID" value="NZ_CAWMVK010000039.1"/>
</dbReference>
<evidence type="ECO:0000256" key="2">
    <source>
        <dbReference type="ARBA" id="ARBA00023180"/>
    </source>
</evidence>
<comment type="caution">
    <text evidence="4">The sequence shown here is derived from an EMBL/GenBank/DDBJ whole genome shotgun (WGS) entry which is preliminary data.</text>
</comment>
<evidence type="ECO:0000313" key="4">
    <source>
        <dbReference type="EMBL" id="OKH27677.1"/>
    </source>
</evidence>
<protein>
    <submittedName>
        <fullName evidence="4">Sulfotransferase</fullName>
    </submittedName>
</protein>
<dbReference type="GO" id="GO:0008146">
    <property type="term" value="F:sulfotransferase activity"/>
    <property type="evidence" value="ECO:0007669"/>
    <property type="project" value="InterPro"/>
</dbReference>
<evidence type="ECO:0000256" key="1">
    <source>
        <dbReference type="ARBA" id="ARBA00022679"/>
    </source>
</evidence>
<dbReference type="PANTHER" id="PTHR10605">
    <property type="entry name" value="HEPARAN SULFATE SULFOTRANSFERASE"/>
    <property type="match status" value="1"/>
</dbReference>
<dbReference type="InterPro" id="IPR000863">
    <property type="entry name" value="Sulfotransferase_dom"/>
</dbReference>
<dbReference type="EMBL" id="MRCC01000005">
    <property type="protein sequence ID" value="OKH27677.1"/>
    <property type="molecule type" value="Genomic_DNA"/>
</dbReference>
<evidence type="ECO:0000313" key="5">
    <source>
        <dbReference type="Proteomes" id="UP000185984"/>
    </source>
</evidence>
<dbReference type="Proteomes" id="UP000185984">
    <property type="component" value="Unassembled WGS sequence"/>
</dbReference>
<dbReference type="STRING" id="247279.NIES1031_07085"/>
<dbReference type="Pfam" id="PF00685">
    <property type="entry name" value="Sulfotransfer_1"/>
    <property type="match status" value="1"/>
</dbReference>
<gene>
    <name evidence="4" type="ORF">NIES1031_07085</name>
</gene>
<keyword evidence="2" id="KW-0325">Glycoprotein</keyword>
<dbReference type="Gene3D" id="3.40.50.300">
    <property type="entry name" value="P-loop containing nucleotide triphosphate hydrolases"/>
    <property type="match status" value="1"/>
</dbReference>
<sequence>MTMPNFLVIGAAKAGTTALYYYLKQHPQIYMSPEKEPKFFALEGDKLDFRGPGDRENIVKSAITDIEAYRQLFKGVTNEIAIGEASPLYLYSPKAAERIKKYIPNAKLIAILRNPIERAYSGYIMHVREGRETAKDFAEALQEEENRIRNNWGWGHYVNVGFYHTQLKRYLALFNKEQIKVYLYEDLKADPISLVQDVFRFLGVDDTFLPDTSLKYNVAGVPKNEAIKAMIKNLNTVKPAMNFLLPDKVRHYVRSKIFEKPPALSYDIRQKLIEVYREDILNLQNFLHRDLSPWLK</sequence>
<dbReference type="InterPro" id="IPR037359">
    <property type="entry name" value="NST/OST"/>
</dbReference>
<organism evidence="4 5">
    <name type="scientific">Chroogloeocystis siderophila 5.2 s.c.1</name>
    <dbReference type="NCBI Taxonomy" id="247279"/>
    <lineage>
        <taxon>Bacteria</taxon>
        <taxon>Bacillati</taxon>
        <taxon>Cyanobacteriota</taxon>
        <taxon>Cyanophyceae</taxon>
        <taxon>Oscillatoriophycideae</taxon>
        <taxon>Chroococcales</taxon>
        <taxon>Chroococcaceae</taxon>
        <taxon>Chroogloeocystis</taxon>
    </lineage>
</organism>
<reference evidence="4 5" key="1">
    <citation type="submission" date="2016-11" db="EMBL/GenBank/DDBJ databases">
        <title>Draft Genome Sequences of Nine Cyanobacterial Strains from Diverse Habitats.</title>
        <authorList>
            <person name="Zhu T."/>
            <person name="Hou S."/>
            <person name="Lu X."/>
            <person name="Hess W.R."/>
        </authorList>
    </citation>
    <scope>NUCLEOTIDE SEQUENCE [LARGE SCALE GENOMIC DNA]</scope>
    <source>
        <strain evidence="4 5">5.2 s.c.1</strain>
    </source>
</reference>
<keyword evidence="5" id="KW-1185">Reference proteome</keyword>
<feature type="domain" description="Sulfotransferase" evidence="3">
    <location>
        <begin position="5"/>
        <end position="215"/>
    </location>
</feature>
<name>A0A1U7HVS7_9CHRO</name>
<dbReference type="AlphaFoldDB" id="A0A1U7HVS7"/>
<keyword evidence="1 4" id="KW-0808">Transferase</keyword>